<protein>
    <submittedName>
        <fullName evidence="1">Uncharacterized protein</fullName>
    </submittedName>
</protein>
<reference evidence="1" key="1">
    <citation type="submission" date="2018-05" db="EMBL/GenBank/DDBJ databases">
        <authorList>
            <person name="Lanie J.A."/>
            <person name="Ng W.-L."/>
            <person name="Kazmierczak K.M."/>
            <person name="Andrzejewski T.M."/>
            <person name="Davidsen T.M."/>
            <person name="Wayne K.J."/>
            <person name="Tettelin H."/>
            <person name="Glass J.I."/>
            <person name="Rusch D."/>
            <person name="Podicherti R."/>
            <person name="Tsui H.-C.T."/>
            <person name="Winkler M.E."/>
        </authorList>
    </citation>
    <scope>NUCLEOTIDE SEQUENCE</scope>
</reference>
<name>A0A383AB53_9ZZZZ</name>
<dbReference type="EMBL" id="UINC01190568">
    <property type="protein sequence ID" value="SVE04789.1"/>
    <property type="molecule type" value="Genomic_DNA"/>
</dbReference>
<evidence type="ECO:0000313" key="1">
    <source>
        <dbReference type="EMBL" id="SVE04789.1"/>
    </source>
</evidence>
<feature type="non-terminal residue" evidence="1">
    <location>
        <position position="53"/>
    </location>
</feature>
<dbReference type="AlphaFoldDB" id="A0A383AB53"/>
<accession>A0A383AB53</accession>
<organism evidence="1">
    <name type="scientific">marine metagenome</name>
    <dbReference type="NCBI Taxonomy" id="408172"/>
    <lineage>
        <taxon>unclassified sequences</taxon>
        <taxon>metagenomes</taxon>
        <taxon>ecological metagenomes</taxon>
    </lineage>
</organism>
<gene>
    <name evidence="1" type="ORF">METZ01_LOCUS457643</name>
</gene>
<proteinExistence type="predicted"/>
<sequence>MYSLLIIFFLINYNTFAKTMKDLPYHHLPDGSFRNPEGSPLRDPNFKWDMSKW</sequence>